<name>A0A3S4GGG8_9HYPH</name>
<organism evidence="1 2">
    <name type="scientific">Devosia equisanguinis</name>
    <dbReference type="NCBI Taxonomy" id="2490941"/>
    <lineage>
        <taxon>Bacteria</taxon>
        <taxon>Pseudomonadati</taxon>
        <taxon>Pseudomonadota</taxon>
        <taxon>Alphaproteobacteria</taxon>
        <taxon>Hyphomicrobiales</taxon>
        <taxon>Devosiaceae</taxon>
        <taxon>Devosia</taxon>
    </lineage>
</organism>
<reference evidence="1 2" key="1">
    <citation type="submission" date="2018-12" db="EMBL/GenBank/DDBJ databases">
        <authorList>
            <person name="Criscuolo A."/>
        </authorList>
    </citation>
    <scope>NUCLEOTIDE SEQUENCE [LARGE SCALE GENOMIC DNA]</scope>
    <source>
        <strain evidence="1">ACIP1116281</strain>
    </source>
</reference>
<accession>A0A3S4GGG8</accession>
<dbReference type="RefSeq" id="WP_126149580.1">
    <property type="nucleotide sequence ID" value="NZ_JBHTMH010000001.1"/>
</dbReference>
<dbReference type="OrthoDB" id="9806524at2"/>
<dbReference type="EMBL" id="UZWD01000018">
    <property type="protein sequence ID" value="VDS03986.1"/>
    <property type="molecule type" value="Genomic_DNA"/>
</dbReference>
<dbReference type="AlphaFoldDB" id="A0A3S4GGG8"/>
<dbReference type="Pfam" id="PF07277">
    <property type="entry name" value="SapC"/>
    <property type="match status" value="1"/>
</dbReference>
<dbReference type="Proteomes" id="UP000268844">
    <property type="component" value="Unassembled WGS sequence"/>
</dbReference>
<evidence type="ECO:0000313" key="1">
    <source>
        <dbReference type="EMBL" id="VDS03986.1"/>
    </source>
</evidence>
<protein>
    <submittedName>
        <fullName evidence="1">SapC</fullName>
    </submittedName>
</protein>
<evidence type="ECO:0000313" key="2">
    <source>
        <dbReference type="Proteomes" id="UP000268844"/>
    </source>
</evidence>
<gene>
    <name evidence="1" type="ORF">DEVEQU_01115</name>
</gene>
<sequence length="267" mass="29043">MHSEIRPVRLATHRELAWKPSSGYAFASTSNVTQIAGEELGLMATQYVLGVIDGEIPSMVALLSLTPGTNLFVGPDGRWLGDYVPAVMRSYPFKLIPAESGEFALAFDEGSGLLASAGEAEAFFDDQERPTERVSKILQFLVNLHRGIRTTNEAIGRLKERGLLEPWPLVIQDGENKVPINGLLRVSESALTQLDAVSFAALREGGTLAVAYAQLISMANLAKLGRLANAHAQYAERSRSQHEDVASMFASAKADDDIDWDEVLKTD</sequence>
<keyword evidence="2" id="KW-1185">Reference proteome</keyword>
<proteinExistence type="predicted"/>
<dbReference type="InterPro" id="IPR010836">
    <property type="entry name" value="SapC"/>
</dbReference>